<comment type="caution">
    <text evidence="7">The sequence shown here is derived from an EMBL/GenBank/DDBJ whole genome shotgun (WGS) entry which is preliminary data.</text>
</comment>
<evidence type="ECO:0000313" key="8">
    <source>
        <dbReference type="Proteomes" id="UP001293593"/>
    </source>
</evidence>
<dbReference type="PANTHER" id="PTHR32035:SF3">
    <property type="entry name" value="SMALL RIBOSOMAL SUBUNIT PROTEIN MS38"/>
    <property type="match status" value="1"/>
</dbReference>
<evidence type="ECO:0000259" key="6">
    <source>
        <dbReference type="SMART" id="SM01155"/>
    </source>
</evidence>
<name>A0AAE1ITX1_9FABA</name>
<protein>
    <recommendedName>
        <fullName evidence="4">Small ribosomal subunit protein mS38</fullName>
    </recommendedName>
</protein>
<evidence type="ECO:0000256" key="3">
    <source>
        <dbReference type="ARBA" id="ARBA00035647"/>
    </source>
</evidence>
<proteinExistence type="inferred from homology"/>
<dbReference type="GO" id="GO:0005739">
    <property type="term" value="C:mitochondrion"/>
    <property type="evidence" value="ECO:0007669"/>
    <property type="project" value="UniProtKB-SubCell"/>
</dbReference>
<dbReference type="SMART" id="SM01155">
    <property type="entry name" value="DUF1713"/>
    <property type="match status" value="1"/>
</dbReference>
<feature type="compositionally biased region" description="Basic residues" evidence="5">
    <location>
        <begin position="115"/>
        <end position="138"/>
    </location>
</feature>
<comment type="subcellular location">
    <subcellularLocation>
        <location evidence="1">Mitochondrion</location>
    </subcellularLocation>
</comment>
<evidence type="ECO:0000256" key="2">
    <source>
        <dbReference type="ARBA" id="ARBA00023128"/>
    </source>
</evidence>
<evidence type="ECO:0000313" key="7">
    <source>
        <dbReference type="EMBL" id="KAK4256998.1"/>
    </source>
</evidence>
<dbReference type="AlphaFoldDB" id="A0AAE1ITX1"/>
<comment type="similarity">
    <text evidence="3">Belongs to the mitochondrion-specific ribosomal protein mS38 family.</text>
</comment>
<evidence type="ECO:0000256" key="5">
    <source>
        <dbReference type="SAM" id="MobiDB-lite"/>
    </source>
</evidence>
<dbReference type="Pfam" id="PF08213">
    <property type="entry name" value="COX24_C"/>
    <property type="match status" value="1"/>
</dbReference>
<reference evidence="7" key="1">
    <citation type="submission" date="2023-10" db="EMBL/GenBank/DDBJ databases">
        <title>Chromosome-level genome of the transformable northern wattle, Acacia crassicarpa.</title>
        <authorList>
            <person name="Massaro I."/>
            <person name="Sinha N.R."/>
            <person name="Poethig S."/>
            <person name="Leichty A.R."/>
        </authorList>
    </citation>
    <scope>NUCLEOTIDE SEQUENCE</scope>
    <source>
        <strain evidence="7">Acra3RX</strain>
        <tissue evidence="7">Leaf</tissue>
    </source>
</reference>
<dbReference type="Proteomes" id="UP001293593">
    <property type="component" value="Unassembled WGS sequence"/>
</dbReference>
<dbReference type="PANTHER" id="PTHR32035">
    <property type="entry name" value="AURORA KINASE A-INTERACTING PROTEIN"/>
    <property type="match status" value="1"/>
</dbReference>
<gene>
    <name evidence="7" type="ORF">QN277_006648</name>
</gene>
<dbReference type="InterPro" id="IPR013177">
    <property type="entry name" value="Ribosomal_mS38_C"/>
</dbReference>
<dbReference type="EMBL" id="JAWXYG010000012">
    <property type="protein sequence ID" value="KAK4256998.1"/>
    <property type="molecule type" value="Genomic_DNA"/>
</dbReference>
<keyword evidence="2" id="KW-0496">Mitochondrion</keyword>
<feature type="region of interest" description="Disordered" evidence="5">
    <location>
        <begin position="112"/>
        <end position="138"/>
    </location>
</feature>
<sequence length="138" mass="15852">MASLIPKISRNSSLSFRVLSTIKAPTIPRHTDSPIPLQTLLDTRLPDLTSSEGFLWGLSDGHKPNSSQSFQFFPSFPFGFCCNPVISTESEKLGLADTPRIEHEDARTIWADSVKRKRKRKMNKHKYKKLRKRLRRKT</sequence>
<feature type="domain" description="Ribosomal protein mS38 C-terminal" evidence="6">
    <location>
        <begin position="110"/>
        <end position="137"/>
    </location>
</feature>
<organism evidence="7 8">
    <name type="scientific">Acacia crassicarpa</name>
    <name type="common">northern wattle</name>
    <dbReference type="NCBI Taxonomy" id="499986"/>
    <lineage>
        <taxon>Eukaryota</taxon>
        <taxon>Viridiplantae</taxon>
        <taxon>Streptophyta</taxon>
        <taxon>Embryophyta</taxon>
        <taxon>Tracheophyta</taxon>
        <taxon>Spermatophyta</taxon>
        <taxon>Magnoliopsida</taxon>
        <taxon>eudicotyledons</taxon>
        <taxon>Gunneridae</taxon>
        <taxon>Pentapetalae</taxon>
        <taxon>rosids</taxon>
        <taxon>fabids</taxon>
        <taxon>Fabales</taxon>
        <taxon>Fabaceae</taxon>
        <taxon>Caesalpinioideae</taxon>
        <taxon>mimosoid clade</taxon>
        <taxon>Acacieae</taxon>
        <taxon>Acacia</taxon>
    </lineage>
</organism>
<keyword evidence="8" id="KW-1185">Reference proteome</keyword>
<accession>A0AAE1ITX1</accession>
<evidence type="ECO:0000256" key="4">
    <source>
        <dbReference type="ARBA" id="ARBA00035682"/>
    </source>
</evidence>
<evidence type="ECO:0000256" key="1">
    <source>
        <dbReference type="ARBA" id="ARBA00004173"/>
    </source>
</evidence>